<gene>
    <name evidence="1" type="ORF">ACFOSX_05590</name>
</gene>
<name>A0ABV8AGZ6_9FLAO</name>
<evidence type="ECO:0000313" key="2">
    <source>
        <dbReference type="Proteomes" id="UP001595812"/>
    </source>
</evidence>
<dbReference type="RefSeq" id="WP_386097849.1">
    <property type="nucleotide sequence ID" value="NZ_JBHSAT010000004.1"/>
</dbReference>
<dbReference type="InterPro" id="IPR042038">
    <property type="entry name" value="MukE_N"/>
</dbReference>
<dbReference type="Gene3D" id="1.10.10.2250">
    <property type="match status" value="1"/>
</dbReference>
<sequence>MEYNINGTLDFLKFLAAPDARTYFGEVDYYLKDGIHIQEYGDQILYYRFLKKHRTDLEEFYTYYYGIQLKEENTEGDSYFFLDFNKSSRIKIPWTYRDILKNEYAIIGIITYKIIYHEGNVELNSISQLQEMIRNDYEEYKEGLIKLLAQSGSDIKLSDDDERIDSVVHNALRSFKRLGWMDIDNDYFEPRVSFNRINSVYEKQIKDIDNIIANYQ</sequence>
<protein>
    <submittedName>
        <fullName evidence="1">Uncharacterized protein</fullName>
    </submittedName>
</protein>
<dbReference type="Pfam" id="PF21980">
    <property type="entry name" value="MksE"/>
    <property type="match status" value="1"/>
</dbReference>
<dbReference type="EMBL" id="JBHSAT010000004">
    <property type="protein sequence ID" value="MFC3876699.1"/>
    <property type="molecule type" value="Genomic_DNA"/>
</dbReference>
<evidence type="ECO:0000313" key="1">
    <source>
        <dbReference type="EMBL" id="MFC3876699.1"/>
    </source>
</evidence>
<dbReference type="Proteomes" id="UP001595812">
    <property type="component" value="Unassembled WGS sequence"/>
</dbReference>
<reference evidence="2" key="1">
    <citation type="journal article" date="2019" name="Int. J. Syst. Evol. Microbiol.">
        <title>The Global Catalogue of Microorganisms (GCM) 10K type strain sequencing project: providing services to taxonomists for standard genome sequencing and annotation.</title>
        <authorList>
            <consortium name="The Broad Institute Genomics Platform"/>
            <consortium name="The Broad Institute Genome Sequencing Center for Infectious Disease"/>
            <person name="Wu L."/>
            <person name="Ma J."/>
        </authorList>
    </citation>
    <scope>NUCLEOTIDE SEQUENCE [LARGE SCALE GENOMIC DNA]</scope>
    <source>
        <strain evidence="2">CECT 8979</strain>
    </source>
</reference>
<accession>A0ABV8AGZ6</accession>
<comment type="caution">
    <text evidence="1">The sequence shown here is derived from an EMBL/GenBank/DDBJ whole genome shotgun (WGS) entry which is preliminary data.</text>
</comment>
<keyword evidence="2" id="KW-1185">Reference proteome</keyword>
<dbReference type="InterPro" id="IPR053841">
    <property type="entry name" value="MksE"/>
</dbReference>
<proteinExistence type="predicted"/>
<organism evidence="1 2">
    <name type="scientific">Winogradskyella maritima</name>
    <dbReference type="NCBI Taxonomy" id="1517766"/>
    <lineage>
        <taxon>Bacteria</taxon>
        <taxon>Pseudomonadati</taxon>
        <taxon>Bacteroidota</taxon>
        <taxon>Flavobacteriia</taxon>
        <taxon>Flavobacteriales</taxon>
        <taxon>Flavobacteriaceae</taxon>
        <taxon>Winogradskyella</taxon>
    </lineage>
</organism>